<dbReference type="FunFam" id="1.10.8.280:FF:000001">
    <property type="entry name" value="UvrABC system protein A"/>
    <property type="match status" value="1"/>
</dbReference>
<accession>A0A4R5W1Z2</accession>
<evidence type="ECO:0000256" key="4">
    <source>
        <dbReference type="ARBA" id="ARBA00022737"/>
    </source>
</evidence>
<dbReference type="InterPro" id="IPR027417">
    <property type="entry name" value="P-loop_NTPase"/>
</dbReference>
<dbReference type="InterPro" id="IPR041552">
    <property type="entry name" value="UvrA_DNA-bd"/>
</dbReference>
<keyword evidence="2 18" id="KW-0963">Cytoplasm</keyword>
<evidence type="ECO:0000256" key="12">
    <source>
        <dbReference type="ARBA" id="ARBA00023125"/>
    </source>
</evidence>
<comment type="subcellular location">
    <subcellularLocation>
        <location evidence="1 18">Cytoplasm</location>
    </subcellularLocation>
</comment>
<dbReference type="RefSeq" id="WP_133328399.1">
    <property type="nucleotide sequence ID" value="NZ_SMYL01000004.1"/>
</dbReference>
<dbReference type="GO" id="GO:0009432">
    <property type="term" value="P:SOS response"/>
    <property type="evidence" value="ECO:0007669"/>
    <property type="project" value="UniProtKB-UniRule"/>
</dbReference>
<dbReference type="SUPFAM" id="SSF52540">
    <property type="entry name" value="P-loop containing nucleoside triphosphate hydrolases"/>
    <property type="match status" value="2"/>
</dbReference>
<evidence type="ECO:0000256" key="8">
    <source>
        <dbReference type="ARBA" id="ARBA00022771"/>
    </source>
</evidence>
<organism evidence="20 21">
    <name type="scientific">Sapientia aquatica</name>
    <dbReference type="NCBI Taxonomy" id="1549640"/>
    <lineage>
        <taxon>Bacteria</taxon>
        <taxon>Pseudomonadati</taxon>
        <taxon>Pseudomonadota</taxon>
        <taxon>Betaproteobacteria</taxon>
        <taxon>Burkholderiales</taxon>
        <taxon>Oxalobacteraceae</taxon>
        <taxon>Sapientia</taxon>
    </lineage>
</organism>
<dbReference type="Gene3D" id="1.10.8.280">
    <property type="entry name" value="ABC transporter ATPase domain-like"/>
    <property type="match status" value="1"/>
</dbReference>
<sequence length="965" mass="106640">MQAEIESDKELLALYERRDQIRVRGARTHNLKNISLDLPRNKLVVITGLSGSGKSSLAFDTLYAEGQRRYVESLSAYARQFLQLMEKPDVDLIEGLSPAISIEQKATSHNPRSTVGTVTEIHDYLRLLYARVGTPYCPDHPENPLAAQSVSQMVDAVLAMPEDTRLMILAPVVSNRKGEHVDFFEQMQAQGFVRFRLQSGTSAPRIVEVDDLPKLKKTEKHTISVVIDRVKVKADIKQRLAESFETALRLAEGRAIAMEMDSDIEHLYSNKFACPTCGYSLQELEPRLFSFNNPMGACPECDGLGHIEFFDPKRIVAFPNLSLASGAVKGWDRRNQFYFQMLSNLAAFYEFDIDTPFDQLPESAQQVILYGSGKQHIPFTYINERGKTVIREHSFEGVVTNLQRRYRETDSMAVKEELAKFINEKECPSCHGARLRVEARFVKVGSGEQERPIYEISALPLRKALDFFETLVLSGAKKEIADRIIKEISSRLTFLNNVGLDYLSLDRSSDTLSGGEAQRIRLASQIGSGLTGVMYVLDEPSIGLHQRDNDRLIGTLQHLRDIGNSVLVVEHDEDAIRCADYVVDMGLGAGVHGGEVIAAGSLDDILSNKRSLTAQYLNGTLKIAVPKKRTAFNDEKVFTITGASGNNLKDVTLTLPVGLLTCVTGVSGSGKSTLINDTLYLATAHHIYGSHAEPAPHKSISGFAHFDKVISVDQGPIGRTPRSNPATYTGLFTPIRDLFATVPSAKERGYSAGRFSFNVKGGRCEACQGDGVIKVEMHFLPDVYVPCDVCHGKRYNRETLEVLYKGKNIQEVLGMTVEEAYQFFSAVPLIARKLQTLLDVGLGYIRLGQSATTLSGGEAQRVKLSLELSKRDTGRTLYILDEPTTGLHFHDIDLLLKVIHRLRDQGNTVVIIEHNLDVIKTADWLIDLGPEGGAGGGQIVATGTPEQVAKNPNSATGKYLLPLLK</sequence>
<feature type="zinc finger region" description="C4-type" evidence="18">
    <location>
        <begin position="274"/>
        <end position="301"/>
    </location>
</feature>
<protein>
    <recommendedName>
        <fullName evidence="16 18">UvrABC system protein A</fullName>
        <shortName evidence="18">UvrA protein</shortName>
    </recommendedName>
    <alternativeName>
        <fullName evidence="17 18">Excinuclease ABC subunit A</fullName>
    </alternativeName>
</protein>
<reference evidence="20 21" key="1">
    <citation type="submission" date="2019-03" db="EMBL/GenBank/DDBJ databases">
        <title>Sapientia aquatica gen. nov., sp. nov., isolated from a crater lake.</title>
        <authorList>
            <person name="Felfoldi T."/>
            <person name="Szabo A."/>
            <person name="Toth E."/>
            <person name="Schumann P."/>
            <person name="Keki Z."/>
            <person name="Marialigeti K."/>
            <person name="Mathe I."/>
        </authorList>
    </citation>
    <scope>NUCLEOTIDE SEQUENCE [LARGE SCALE GENOMIC DNA]</scope>
    <source>
        <strain evidence="20 21">SA-152</strain>
    </source>
</reference>
<dbReference type="Gene3D" id="3.40.50.300">
    <property type="entry name" value="P-loop containing nucleotide triphosphate hydrolases"/>
    <property type="match status" value="2"/>
</dbReference>
<dbReference type="InterPro" id="IPR004602">
    <property type="entry name" value="UvrA"/>
</dbReference>
<dbReference type="Pfam" id="PF17755">
    <property type="entry name" value="UvrA_DNA-bind"/>
    <property type="match status" value="1"/>
</dbReference>
<evidence type="ECO:0000256" key="1">
    <source>
        <dbReference type="ARBA" id="ARBA00004496"/>
    </source>
</evidence>
<name>A0A4R5W1Z2_9BURK</name>
<feature type="domain" description="ABC transporter" evidence="19">
    <location>
        <begin position="632"/>
        <end position="961"/>
    </location>
</feature>
<feature type="binding site" evidence="18">
    <location>
        <begin position="48"/>
        <end position="55"/>
    </location>
    <ligand>
        <name>ATP</name>
        <dbReference type="ChEBI" id="CHEBI:30616"/>
    </ligand>
</feature>
<evidence type="ECO:0000256" key="3">
    <source>
        <dbReference type="ARBA" id="ARBA00022723"/>
    </source>
</evidence>
<evidence type="ECO:0000313" key="20">
    <source>
        <dbReference type="EMBL" id="TDK66122.1"/>
    </source>
</evidence>
<evidence type="ECO:0000256" key="16">
    <source>
        <dbReference type="ARBA" id="ARBA00039316"/>
    </source>
</evidence>
<dbReference type="CDD" id="cd03270">
    <property type="entry name" value="ABC_UvrA_I"/>
    <property type="match status" value="1"/>
</dbReference>
<comment type="caution">
    <text evidence="20">The sequence shown here is derived from an EMBL/GenBank/DDBJ whole genome shotgun (WGS) entry which is preliminary data.</text>
</comment>
<dbReference type="GO" id="GO:0006289">
    <property type="term" value="P:nucleotide-excision repair"/>
    <property type="evidence" value="ECO:0007669"/>
    <property type="project" value="UniProtKB-UniRule"/>
</dbReference>
<evidence type="ECO:0000256" key="9">
    <source>
        <dbReference type="ARBA" id="ARBA00022833"/>
    </source>
</evidence>
<keyword evidence="9 18" id="KW-0862">Zinc</keyword>
<dbReference type="GO" id="GO:0016887">
    <property type="term" value="F:ATP hydrolysis activity"/>
    <property type="evidence" value="ECO:0007669"/>
    <property type="project" value="InterPro"/>
</dbReference>
<proteinExistence type="inferred from homology"/>
<feature type="binding site" evidence="18">
    <location>
        <begin position="665"/>
        <end position="672"/>
    </location>
    <ligand>
        <name>ATP</name>
        <dbReference type="ChEBI" id="CHEBI:30616"/>
    </ligand>
</feature>
<dbReference type="NCBIfam" id="TIGR00630">
    <property type="entry name" value="uvra"/>
    <property type="match status" value="1"/>
</dbReference>
<evidence type="ECO:0000256" key="10">
    <source>
        <dbReference type="ARBA" id="ARBA00022840"/>
    </source>
</evidence>
<dbReference type="PROSITE" id="PS00211">
    <property type="entry name" value="ABC_TRANSPORTER_1"/>
    <property type="match status" value="2"/>
</dbReference>
<dbReference type="Pfam" id="PF17760">
    <property type="entry name" value="UvrA_inter"/>
    <property type="match status" value="1"/>
</dbReference>
<dbReference type="NCBIfam" id="NF001503">
    <property type="entry name" value="PRK00349.1"/>
    <property type="match status" value="1"/>
</dbReference>
<dbReference type="InterPro" id="IPR003439">
    <property type="entry name" value="ABC_transporter-like_ATP-bd"/>
</dbReference>
<dbReference type="EMBL" id="SMYL01000004">
    <property type="protein sequence ID" value="TDK66122.1"/>
    <property type="molecule type" value="Genomic_DNA"/>
</dbReference>
<comment type="function">
    <text evidence="18">The UvrABC repair system catalyzes the recognition and processing of DNA lesions. UvrA is an ATPase and a DNA-binding protein. A damage recognition complex composed of 2 UvrA and 2 UvrB subunits scans DNA for abnormalities. When the presence of a lesion has been verified by UvrB, the UvrA molecules dissociate.</text>
</comment>
<dbReference type="GO" id="GO:0009381">
    <property type="term" value="F:excinuclease ABC activity"/>
    <property type="evidence" value="ECO:0007669"/>
    <property type="project" value="UniProtKB-UniRule"/>
</dbReference>
<evidence type="ECO:0000256" key="17">
    <source>
        <dbReference type="ARBA" id="ARBA00042156"/>
    </source>
</evidence>
<keyword evidence="5 18" id="KW-0547">Nucleotide-binding</keyword>
<evidence type="ECO:0000256" key="2">
    <source>
        <dbReference type="ARBA" id="ARBA00022490"/>
    </source>
</evidence>
<dbReference type="InterPro" id="IPR013815">
    <property type="entry name" value="ATP_grasp_subdomain_1"/>
</dbReference>
<dbReference type="GO" id="GO:0003677">
    <property type="term" value="F:DNA binding"/>
    <property type="evidence" value="ECO:0007669"/>
    <property type="project" value="UniProtKB-UniRule"/>
</dbReference>
<keyword evidence="11 18" id="KW-0267">Excision nuclease</keyword>
<dbReference type="InterPro" id="IPR041102">
    <property type="entry name" value="UvrA_inter"/>
</dbReference>
<evidence type="ECO:0000256" key="7">
    <source>
        <dbReference type="ARBA" id="ARBA00022769"/>
    </source>
</evidence>
<dbReference type="GO" id="GO:0009380">
    <property type="term" value="C:excinuclease repair complex"/>
    <property type="evidence" value="ECO:0007669"/>
    <property type="project" value="InterPro"/>
</dbReference>
<evidence type="ECO:0000256" key="14">
    <source>
        <dbReference type="ARBA" id="ARBA00023236"/>
    </source>
</evidence>
<keyword evidence="12 18" id="KW-0238">DNA-binding</keyword>
<dbReference type="AlphaFoldDB" id="A0A4R5W1Z2"/>
<dbReference type="HAMAP" id="MF_00205">
    <property type="entry name" value="UvrA"/>
    <property type="match status" value="1"/>
</dbReference>
<gene>
    <name evidence="18 20" type="primary">uvrA</name>
    <name evidence="20" type="ORF">E2I14_09930</name>
</gene>
<comment type="subunit">
    <text evidence="18">Forms a heterotetramer with UvrB during the search for lesions.</text>
</comment>
<dbReference type="FunFam" id="1.20.1580.10:FF:000002">
    <property type="entry name" value="UvrABC system protein A"/>
    <property type="match status" value="1"/>
</dbReference>
<dbReference type="PANTHER" id="PTHR43152:SF3">
    <property type="entry name" value="UVRABC SYSTEM PROTEIN A"/>
    <property type="match status" value="1"/>
</dbReference>
<dbReference type="GO" id="GO:0005524">
    <property type="term" value="F:ATP binding"/>
    <property type="evidence" value="ECO:0007669"/>
    <property type="project" value="UniProtKB-UniRule"/>
</dbReference>
<keyword evidence="14 18" id="KW-0742">SOS response</keyword>
<keyword evidence="8 18" id="KW-0863">Zinc-finger</keyword>
<evidence type="ECO:0000256" key="5">
    <source>
        <dbReference type="ARBA" id="ARBA00022741"/>
    </source>
</evidence>
<dbReference type="FunFam" id="3.40.50.300:FF:000028">
    <property type="entry name" value="UvrABC system protein A"/>
    <property type="match status" value="1"/>
</dbReference>
<keyword evidence="21" id="KW-1185">Reference proteome</keyword>
<comment type="similarity">
    <text evidence="15 18">Belongs to the ABC transporter superfamily. UvrA family.</text>
</comment>
<keyword evidence="13 18" id="KW-0234">DNA repair</keyword>
<evidence type="ECO:0000256" key="15">
    <source>
        <dbReference type="ARBA" id="ARBA00038000"/>
    </source>
</evidence>
<dbReference type="InterPro" id="IPR017871">
    <property type="entry name" value="ABC_transporter-like_CS"/>
</dbReference>
<keyword evidence="20" id="KW-0378">Hydrolase</keyword>
<dbReference type="GO" id="GO:0005737">
    <property type="term" value="C:cytoplasm"/>
    <property type="evidence" value="ECO:0007669"/>
    <property type="project" value="UniProtKB-SubCell"/>
</dbReference>
<dbReference type="PANTHER" id="PTHR43152">
    <property type="entry name" value="UVRABC SYSTEM PROTEIN A"/>
    <property type="match status" value="1"/>
</dbReference>
<evidence type="ECO:0000256" key="6">
    <source>
        <dbReference type="ARBA" id="ARBA00022763"/>
    </source>
</evidence>
<feature type="zinc finger region" description="C4-type" evidence="18">
    <location>
        <begin position="764"/>
        <end position="790"/>
    </location>
</feature>
<evidence type="ECO:0000256" key="13">
    <source>
        <dbReference type="ARBA" id="ARBA00023204"/>
    </source>
</evidence>
<keyword evidence="6 18" id="KW-0227">DNA damage</keyword>
<keyword evidence="10 18" id="KW-0067">ATP-binding</keyword>
<evidence type="ECO:0000259" key="19">
    <source>
        <dbReference type="PROSITE" id="PS50893"/>
    </source>
</evidence>
<evidence type="ECO:0000256" key="18">
    <source>
        <dbReference type="HAMAP-Rule" id="MF_00205"/>
    </source>
</evidence>
<evidence type="ECO:0000256" key="11">
    <source>
        <dbReference type="ARBA" id="ARBA00022881"/>
    </source>
</evidence>
<keyword evidence="3 18" id="KW-0479">Metal-binding</keyword>
<dbReference type="Gene3D" id="1.20.1580.10">
    <property type="entry name" value="ABC transporter ATPase like domain"/>
    <property type="match status" value="2"/>
</dbReference>
<dbReference type="OrthoDB" id="9809851at2"/>
<dbReference type="CDD" id="cd03271">
    <property type="entry name" value="ABC_UvrA_II"/>
    <property type="match status" value="1"/>
</dbReference>
<keyword evidence="7 18" id="KW-0228">DNA excision</keyword>
<dbReference type="PROSITE" id="PS50893">
    <property type="entry name" value="ABC_TRANSPORTER_2"/>
    <property type="match status" value="1"/>
</dbReference>
<dbReference type="Gene3D" id="3.30.1490.20">
    <property type="entry name" value="ATP-grasp fold, A domain"/>
    <property type="match status" value="1"/>
</dbReference>
<dbReference type="GO" id="GO:0008270">
    <property type="term" value="F:zinc ion binding"/>
    <property type="evidence" value="ECO:0007669"/>
    <property type="project" value="UniProtKB-UniRule"/>
</dbReference>
<keyword evidence="4 18" id="KW-0677">Repeat</keyword>
<evidence type="ECO:0000313" key="21">
    <source>
        <dbReference type="Proteomes" id="UP000294829"/>
    </source>
</evidence>
<dbReference type="Proteomes" id="UP000294829">
    <property type="component" value="Unassembled WGS sequence"/>
</dbReference>